<protein>
    <submittedName>
        <fullName evidence="4">GGDEF domain-containing protein</fullName>
    </submittedName>
</protein>
<dbReference type="SMART" id="SM00086">
    <property type="entry name" value="PAC"/>
    <property type="match status" value="3"/>
</dbReference>
<feature type="domain" description="PAC" evidence="1">
    <location>
        <begin position="350"/>
        <end position="402"/>
    </location>
</feature>
<dbReference type="CDD" id="cd01948">
    <property type="entry name" value="EAL"/>
    <property type="match status" value="1"/>
</dbReference>
<dbReference type="SMART" id="SM00267">
    <property type="entry name" value="GGDEF"/>
    <property type="match status" value="1"/>
</dbReference>
<feature type="domain" description="PAC" evidence="1">
    <location>
        <begin position="221"/>
        <end position="273"/>
    </location>
</feature>
<dbReference type="EMBL" id="CP025611">
    <property type="protein sequence ID" value="AUN29830.1"/>
    <property type="molecule type" value="Genomic_DNA"/>
</dbReference>
<dbReference type="InterPro" id="IPR000014">
    <property type="entry name" value="PAS"/>
</dbReference>
<dbReference type="KEGG" id="ncb:C0V82_06005"/>
<dbReference type="PANTHER" id="PTHR44757">
    <property type="entry name" value="DIGUANYLATE CYCLASE DGCP"/>
    <property type="match status" value="1"/>
</dbReference>
<dbReference type="InterPro" id="IPR000160">
    <property type="entry name" value="GGDEF_dom"/>
</dbReference>
<dbReference type="SMART" id="SM00091">
    <property type="entry name" value="PAS"/>
    <property type="match status" value="3"/>
</dbReference>
<dbReference type="PROSITE" id="PS50113">
    <property type="entry name" value="PAC"/>
    <property type="match status" value="3"/>
</dbReference>
<dbReference type="Gene3D" id="3.20.20.450">
    <property type="entry name" value="EAL domain"/>
    <property type="match status" value="1"/>
</dbReference>
<dbReference type="CDD" id="cd01949">
    <property type="entry name" value="GGDEF"/>
    <property type="match status" value="1"/>
</dbReference>
<dbReference type="NCBIfam" id="TIGR00254">
    <property type="entry name" value="GGDEF"/>
    <property type="match status" value="1"/>
</dbReference>
<sequence>MPADPPLSQPTPDDQLAQRYMLAGLSSGEAVWDWDLTVDTLFLSPGFRDHLGLPADGGDIGPRHWFDRVHSDDLQWLEATLRPRHDEGGRCFVIEHRVSNGRGDWTWLLVRGAAIAGPDGTVNRLIGTAADITERKEAEDRLRISEERLALAAAATNDGLYDWDLRTDRIYYAPRWWALIGLLPDEEADGPEEWLNRVHPEDLIWLQATLDAQMSAGGKPFQIEYRIQHGRGGWRWMLCRGIAVLDADGEPVRLVGSQSDITDRKVAEEQLRISEERYALAAQGANDGLWDWRVQEGEVYYSPRWSDMLGLPGGEWVGTMEDWFALVHASDLPGLRAAFELHLSGRLDHLEHEVRIRHDSGAELWVLIRGVAIRDALGDAIRMAGSMTDITARKRAEQQILFDAFHDGLTGLPNRSLLMDRIGQTIDRRRRPDDPPCAVILFDLDHFKTVNDSLGPNAGDEVLRILAKRLEGQRRAGDTIARVSADEFGVLMDGVVDVKAAMTAAQRLAAAITDPITLVSGEELVLTASGGIAMSHTGYGQAADMMRDASLAMFRAKGAGRNRVEVFDDALRARAMSRLRTEADLRLATDRHQLTLFYQPIVRLSDQSIAGFEALIRWQHPERGLISPADFVPLAEDTGLILQIGRWAMQEAAEQLAHWQRTHDSGLFMSVNVSGRQMLDDDMVECVRHVLADTGIAPDTLKLEITESLLMDDPGRAVSMMQQIRSLGVHLSLDDFGTGYSSLSYLHRYPVNSLKIDRAFISGAGNGDRREEIPRIILLLAKSLDLDVVAEGIENPSEVTFLRGLECRYGQGYYFSRPIPAPDAERLLALPALP</sequence>
<dbReference type="NCBIfam" id="TIGR00229">
    <property type="entry name" value="sensory_box"/>
    <property type="match status" value="3"/>
</dbReference>
<dbReference type="Proteomes" id="UP000234752">
    <property type="component" value="Chromosome eg_1"/>
</dbReference>
<evidence type="ECO:0000313" key="5">
    <source>
        <dbReference type="Proteomes" id="UP000234752"/>
    </source>
</evidence>
<reference evidence="4 5" key="1">
    <citation type="submission" date="2017-12" db="EMBL/GenBank/DDBJ databases">
        <title>Genomes of bacteria within cyanobacterial aggregates.</title>
        <authorList>
            <person name="Cai H."/>
        </authorList>
    </citation>
    <scope>NUCLEOTIDE SEQUENCE [LARGE SCALE GENOMIC DNA]</scope>
    <source>
        <strain evidence="4 5">TH16</strain>
    </source>
</reference>
<evidence type="ECO:0000259" key="1">
    <source>
        <dbReference type="PROSITE" id="PS50113"/>
    </source>
</evidence>
<dbReference type="InterPro" id="IPR043128">
    <property type="entry name" value="Rev_trsase/Diguanyl_cyclase"/>
</dbReference>
<dbReference type="PROSITE" id="PS50883">
    <property type="entry name" value="EAL"/>
    <property type="match status" value="1"/>
</dbReference>
<dbReference type="SMART" id="SM00052">
    <property type="entry name" value="EAL"/>
    <property type="match status" value="1"/>
</dbReference>
<dbReference type="Pfam" id="PF08447">
    <property type="entry name" value="PAS_3"/>
    <property type="match status" value="3"/>
</dbReference>
<name>A0A2K9N9K7_9PROT</name>
<feature type="domain" description="EAL" evidence="2">
    <location>
        <begin position="578"/>
        <end position="832"/>
    </location>
</feature>
<accession>A0A2K9N9K7</accession>
<dbReference type="InterPro" id="IPR013655">
    <property type="entry name" value="PAS_fold_3"/>
</dbReference>
<dbReference type="PANTHER" id="PTHR44757:SF2">
    <property type="entry name" value="BIOFILM ARCHITECTURE MAINTENANCE PROTEIN MBAA"/>
    <property type="match status" value="1"/>
</dbReference>
<dbReference type="InterPro" id="IPR035965">
    <property type="entry name" value="PAS-like_dom_sf"/>
</dbReference>
<dbReference type="Gene3D" id="3.30.450.20">
    <property type="entry name" value="PAS domain"/>
    <property type="match status" value="3"/>
</dbReference>
<dbReference type="Gene3D" id="3.30.70.270">
    <property type="match status" value="1"/>
</dbReference>
<dbReference type="InterPro" id="IPR001610">
    <property type="entry name" value="PAC"/>
</dbReference>
<dbReference type="InterPro" id="IPR000700">
    <property type="entry name" value="PAS-assoc_C"/>
</dbReference>
<feature type="domain" description="GGDEF" evidence="3">
    <location>
        <begin position="435"/>
        <end position="569"/>
    </location>
</feature>
<dbReference type="AlphaFoldDB" id="A0A2K9N9K7"/>
<keyword evidence="5" id="KW-1185">Reference proteome</keyword>
<evidence type="ECO:0000313" key="4">
    <source>
        <dbReference type="EMBL" id="AUN29830.1"/>
    </source>
</evidence>
<proteinExistence type="predicted"/>
<dbReference type="SUPFAM" id="SSF55073">
    <property type="entry name" value="Nucleotide cyclase"/>
    <property type="match status" value="1"/>
</dbReference>
<evidence type="ECO:0000259" key="3">
    <source>
        <dbReference type="PROSITE" id="PS50887"/>
    </source>
</evidence>
<organism evidence="4 5">
    <name type="scientific">Niveispirillum cyanobacteriorum</name>
    <dbReference type="NCBI Taxonomy" id="1612173"/>
    <lineage>
        <taxon>Bacteria</taxon>
        <taxon>Pseudomonadati</taxon>
        <taxon>Pseudomonadota</taxon>
        <taxon>Alphaproteobacteria</taxon>
        <taxon>Rhodospirillales</taxon>
        <taxon>Azospirillaceae</taxon>
        <taxon>Niveispirillum</taxon>
    </lineage>
</organism>
<dbReference type="SUPFAM" id="SSF141868">
    <property type="entry name" value="EAL domain-like"/>
    <property type="match status" value="1"/>
</dbReference>
<gene>
    <name evidence="4" type="ORF">C0V82_06005</name>
</gene>
<dbReference type="InterPro" id="IPR029787">
    <property type="entry name" value="Nucleotide_cyclase"/>
</dbReference>
<dbReference type="InterPro" id="IPR035919">
    <property type="entry name" value="EAL_sf"/>
</dbReference>
<dbReference type="InterPro" id="IPR052155">
    <property type="entry name" value="Biofilm_reg_signaling"/>
</dbReference>
<dbReference type="CDD" id="cd00130">
    <property type="entry name" value="PAS"/>
    <property type="match status" value="3"/>
</dbReference>
<dbReference type="InterPro" id="IPR001633">
    <property type="entry name" value="EAL_dom"/>
</dbReference>
<dbReference type="PROSITE" id="PS50887">
    <property type="entry name" value="GGDEF"/>
    <property type="match status" value="1"/>
</dbReference>
<dbReference type="Pfam" id="PF00990">
    <property type="entry name" value="GGDEF"/>
    <property type="match status" value="1"/>
</dbReference>
<evidence type="ECO:0000259" key="2">
    <source>
        <dbReference type="PROSITE" id="PS50883"/>
    </source>
</evidence>
<dbReference type="SUPFAM" id="SSF55785">
    <property type="entry name" value="PYP-like sensor domain (PAS domain)"/>
    <property type="match status" value="3"/>
</dbReference>
<dbReference type="Pfam" id="PF00563">
    <property type="entry name" value="EAL"/>
    <property type="match status" value="1"/>
</dbReference>
<feature type="domain" description="PAC" evidence="1">
    <location>
        <begin position="92"/>
        <end position="144"/>
    </location>
</feature>